<proteinExistence type="predicted"/>
<dbReference type="Proteomes" id="UP000237144">
    <property type="component" value="Unassembled WGS sequence"/>
</dbReference>
<feature type="domain" description="F-box" evidence="1">
    <location>
        <begin position="1"/>
        <end position="49"/>
    </location>
</feature>
<organism evidence="2 3">
    <name type="scientific">Rhodotorula taiwanensis</name>
    <dbReference type="NCBI Taxonomy" id="741276"/>
    <lineage>
        <taxon>Eukaryota</taxon>
        <taxon>Fungi</taxon>
        <taxon>Dikarya</taxon>
        <taxon>Basidiomycota</taxon>
        <taxon>Pucciniomycotina</taxon>
        <taxon>Microbotryomycetes</taxon>
        <taxon>Sporidiobolales</taxon>
        <taxon>Sporidiobolaceae</taxon>
        <taxon>Rhodotorula</taxon>
    </lineage>
</organism>
<accession>A0A2S5B5I5</accession>
<dbReference type="InterPro" id="IPR001810">
    <property type="entry name" value="F-box_dom"/>
</dbReference>
<dbReference type="OrthoDB" id="2522477at2759"/>
<comment type="caution">
    <text evidence="2">The sequence shown here is derived from an EMBL/GenBank/DDBJ whole genome shotgun (WGS) entry which is preliminary data.</text>
</comment>
<dbReference type="InterPro" id="IPR032675">
    <property type="entry name" value="LRR_dom_sf"/>
</dbReference>
<name>A0A2S5B5I5_9BASI</name>
<sequence>MPNLLSLPDELLDRIIGCVAAVEKGRLPKLCRVCRRFGRLAQARLFSDVEVRGGFQICALANALSARNDLRQRVETLCVTNFAELAWRQGDFELDSDSNEVGDNGPMSVADTHVLECGLRGLVSATPMPALKSVTLVSFPHASLLRTLEEAGSHDLWPQLETLEIQKHRRREGVACRPIWLAIHAFPNLQELYYDIPALFSIVPERVPPLLQVVSLTLAGGDAVADYMAPLESLVPNLRSLHIDEALPQDLRGALRVTLGTAPVGLTTLSMPPSDRVLQPLSTLLGRFTNLEALYYRSPVKEQTDLRILQSSRIRDLSFSAYADVTDDFLLDLVAGPHRMRYLRWLRVNLPQPVLAGQRLHECIEDALRVADTRNVTATVEAVRADCRPPMHAGSSPEGLAQVCQAAKSVGISVFGTALECIDWDANFDIQLERFLVENALRTDDTSVLVAYYGHRLAVDVFRRRSQGISALIMATSPDEGGGA</sequence>
<dbReference type="EMBL" id="PJQD01000060">
    <property type="protein sequence ID" value="POY72043.1"/>
    <property type="molecule type" value="Genomic_DNA"/>
</dbReference>
<keyword evidence="3" id="KW-1185">Reference proteome</keyword>
<reference evidence="2 3" key="1">
    <citation type="journal article" date="2018" name="Front. Microbiol.">
        <title>Prospects for Fungal Bioremediation of Acidic Radioactive Waste Sites: Characterization and Genome Sequence of Rhodotorula taiwanensis MD1149.</title>
        <authorList>
            <person name="Tkavc R."/>
            <person name="Matrosova V.Y."/>
            <person name="Grichenko O.E."/>
            <person name="Gostincar C."/>
            <person name="Volpe R.P."/>
            <person name="Klimenkova P."/>
            <person name="Gaidamakova E.K."/>
            <person name="Zhou C.E."/>
            <person name="Stewart B.J."/>
            <person name="Lyman M.G."/>
            <person name="Malfatti S.A."/>
            <person name="Rubinfeld B."/>
            <person name="Courtot M."/>
            <person name="Singh J."/>
            <person name="Dalgard C.L."/>
            <person name="Hamilton T."/>
            <person name="Frey K.G."/>
            <person name="Gunde-Cimerman N."/>
            <person name="Dugan L."/>
            <person name="Daly M.J."/>
        </authorList>
    </citation>
    <scope>NUCLEOTIDE SEQUENCE [LARGE SCALE GENOMIC DNA]</scope>
    <source>
        <strain evidence="2 3">MD1149</strain>
    </source>
</reference>
<dbReference type="PROSITE" id="PS50181">
    <property type="entry name" value="FBOX"/>
    <property type="match status" value="1"/>
</dbReference>
<evidence type="ECO:0000259" key="1">
    <source>
        <dbReference type="PROSITE" id="PS50181"/>
    </source>
</evidence>
<dbReference type="Gene3D" id="3.80.10.10">
    <property type="entry name" value="Ribonuclease Inhibitor"/>
    <property type="match status" value="1"/>
</dbReference>
<dbReference type="AlphaFoldDB" id="A0A2S5B5I5"/>
<protein>
    <recommendedName>
        <fullName evidence="1">F-box domain-containing protein</fullName>
    </recommendedName>
</protein>
<evidence type="ECO:0000313" key="3">
    <source>
        <dbReference type="Proteomes" id="UP000237144"/>
    </source>
</evidence>
<dbReference type="SUPFAM" id="SSF52047">
    <property type="entry name" value="RNI-like"/>
    <property type="match status" value="1"/>
</dbReference>
<gene>
    <name evidence="2" type="ORF">BMF94_4913</name>
</gene>
<evidence type="ECO:0000313" key="2">
    <source>
        <dbReference type="EMBL" id="POY72043.1"/>
    </source>
</evidence>